<feature type="region of interest" description="Disordered" evidence="1">
    <location>
        <begin position="23"/>
        <end position="45"/>
    </location>
</feature>
<gene>
    <name evidence="2" type="ORF">D0Z08_17020</name>
</gene>
<protein>
    <recommendedName>
        <fullName evidence="4">Lipoprotein</fullName>
    </recommendedName>
</protein>
<organism evidence="2 3">
    <name type="scientific">Nocardioides immobilis</name>
    <dbReference type="NCBI Taxonomy" id="2049295"/>
    <lineage>
        <taxon>Bacteria</taxon>
        <taxon>Bacillati</taxon>
        <taxon>Actinomycetota</taxon>
        <taxon>Actinomycetes</taxon>
        <taxon>Propionibacteriales</taxon>
        <taxon>Nocardioidaceae</taxon>
        <taxon>Nocardioides</taxon>
    </lineage>
</organism>
<dbReference type="RefSeq" id="WP_118926436.1">
    <property type="nucleotide sequence ID" value="NZ_QXGH01000020.1"/>
</dbReference>
<dbReference type="AlphaFoldDB" id="A0A417Y0C3"/>
<comment type="caution">
    <text evidence="2">The sequence shown here is derived from an EMBL/GenBank/DDBJ whole genome shotgun (WGS) entry which is preliminary data.</text>
</comment>
<evidence type="ECO:0000313" key="3">
    <source>
        <dbReference type="Proteomes" id="UP000283644"/>
    </source>
</evidence>
<evidence type="ECO:0000256" key="1">
    <source>
        <dbReference type="SAM" id="MobiDB-lite"/>
    </source>
</evidence>
<dbReference type="PROSITE" id="PS51257">
    <property type="entry name" value="PROKAR_LIPOPROTEIN"/>
    <property type="match status" value="1"/>
</dbReference>
<sequence length="203" mass="20968">MLNIRGSVAASLAALVLLSGCESGTEPDADEPTTSADSPGREDATARGLAAAMMAHVEQSDITSVSGSGQGGRLLVSIGLHGPDASSVFVLVSEESPGRSTCGGDDGFVQVDCTVGPRFSEVVEKKRVGPRTPVYLGRAESAARGDVLVEIFGRPSRAALALVRALVADPLVGLETSATFNDRGEEIEDFADLEITSDHNVID</sequence>
<proteinExistence type="predicted"/>
<keyword evidence="3" id="KW-1185">Reference proteome</keyword>
<evidence type="ECO:0000313" key="2">
    <source>
        <dbReference type="EMBL" id="RHW26024.1"/>
    </source>
</evidence>
<name>A0A417Y0C3_9ACTN</name>
<accession>A0A417Y0C3</accession>
<dbReference type="Proteomes" id="UP000283644">
    <property type="component" value="Unassembled WGS sequence"/>
</dbReference>
<dbReference type="EMBL" id="QXGH01000020">
    <property type="protein sequence ID" value="RHW26024.1"/>
    <property type="molecule type" value="Genomic_DNA"/>
</dbReference>
<evidence type="ECO:0008006" key="4">
    <source>
        <dbReference type="Google" id="ProtNLM"/>
    </source>
</evidence>
<reference evidence="2 3" key="1">
    <citation type="submission" date="2018-09" db="EMBL/GenBank/DDBJ databases">
        <title>Genome sequencing of Nocardioides immobilis CCTCC AB 2017083 for comparison to Nocardioides silvaticus.</title>
        <authorList>
            <person name="Li C."/>
            <person name="Wang G."/>
        </authorList>
    </citation>
    <scope>NUCLEOTIDE SEQUENCE [LARGE SCALE GENOMIC DNA]</scope>
    <source>
        <strain evidence="2 3">CCTCC AB 2017083</strain>
    </source>
</reference>